<feature type="domain" description="Methyltransferase type 11" evidence="4">
    <location>
        <begin position="41"/>
        <end position="138"/>
    </location>
</feature>
<keyword evidence="3" id="KW-0949">S-adenosyl-L-methionine</keyword>
<dbReference type="Proteomes" id="UP000008366">
    <property type="component" value="Unassembled WGS sequence"/>
</dbReference>
<evidence type="ECO:0000256" key="2">
    <source>
        <dbReference type="ARBA" id="ARBA00022679"/>
    </source>
</evidence>
<accession>K6WX09</accession>
<evidence type="ECO:0000313" key="6">
    <source>
        <dbReference type="Proteomes" id="UP000008366"/>
    </source>
</evidence>
<dbReference type="GO" id="GO:0032259">
    <property type="term" value="P:methylation"/>
    <property type="evidence" value="ECO:0007669"/>
    <property type="project" value="UniProtKB-KW"/>
</dbReference>
<dbReference type="eggNOG" id="COG2226">
    <property type="taxonomic scope" value="Bacteria"/>
</dbReference>
<dbReference type="GO" id="GO:0008757">
    <property type="term" value="F:S-adenosylmethionine-dependent methyltransferase activity"/>
    <property type="evidence" value="ECO:0007669"/>
    <property type="project" value="InterPro"/>
</dbReference>
<dbReference type="PANTHER" id="PTHR43464:SF19">
    <property type="entry name" value="UBIQUINONE BIOSYNTHESIS O-METHYLTRANSFERASE, MITOCHONDRIAL"/>
    <property type="match status" value="1"/>
</dbReference>
<keyword evidence="2 5" id="KW-0808">Transferase</keyword>
<dbReference type="Pfam" id="PF08241">
    <property type="entry name" value="Methyltransf_11"/>
    <property type="match status" value="1"/>
</dbReference>
<comment type="caution">
    <text evidence="5">The sequence shown here is derived from an EMBL/GenBank/DDBJ whole genome shotgun (WGS) entry which is preliminary data.</text>
</comment>
<evidence type="ECO:0000313" key="5">
    <source>
        <dbReference type="EMBL" id="GAB96637.1"/>
    </source>
</evidence>
<dbReference type="OrthoDB" id="9805171at2"/>
<name>K6WX09_9MICO</name>
<evidence type="ECO:0000259" key="4">
    <source>
        <dbReference type="Pfam" id="PF08241"/>
    </source>
</evidence>
<protein>
    <submittedName>
        <fullName evidence="5">Putative methyltransferase</fullName>
    </submittedName>
</protein>
<reference evidence="5 6" key="1">
    <citation type="submission" date="2012-08" db="EMBL/GenBank/DDBJ databases">
        <title>Whole genome shotgun sequence of Kineosphaera limosa NBRC 100340.</title>
        <authorList>
            <person name="Yoshida I."/>
            <person name="Isaki S."/>
            <person name="Hosoyama A."/>
            <person name="Tsuchikane K."/>
            <person name="Katsumata H."/>
            <person name="Ando Y."/>
            <person name="Ohji S."/>
            <person name="Hamada M."/>
            <person name="Tamura T."/>
            <person name="Yamazoe A."/>
            <person name="Yamazaki S."/>
            <person name="Fujita N."/>
        </authorList>
    </citation>
    <scope>NUCLEOTIDE SEQUENCE [LARGE SCALE GENOMIC DNA]</scope>
    <source>
        <strain evidence="5 6">NBRC 100340</strain>
    </source>
</reference>
<dbReference type="InterPro" id="IPR029063">
    <property type="entry name" value="SAM-dependent_MTases_sf"/>
</dbReference>
<sequence length="207" mass="22702">MLMNRIETMLVDSPPRAWLQRSYELPLLERLGARIAGLRVVEIGCGRGAGAELLLQRWGAAHVTAVDLDPVMVQRARRRLARFGSRVDVRVGDACALPVADAAVDAVVDFAVVHHVPVWREAVAEAVRVLRPGGQLVFEEVTRHALQRWSYRTFLEHPKVDRFSAEEFVEALGELGLSLPVPAVTRFFGDFVLGVAVKPAAASPGPL</sequence>
<evidence type="ECO:0000256" key="3">
    <source>
        <dbReference type="ARBA" id="ARBA00022691"/>
    </source>
</evidence>
<dbReference type="Gene3D" id="3.40.50.150">
    <property type="entry name" value="Vaccinia Virus protein VP39"/>
    <property type="match status" value="1"/>
</dbReference>
<dbReference type="PANTHER" id="PTHR43464">
    <property type="entry name" value="METHYLTRANSFERASE"/>
    <property type="match status" value="1"/>
</dbReference>
<evidence type="ECO:0000256" key="1">
    <source>
        <dbReference type="ARBA" id="ARBA00022603"/>
    </source>
</evidence>
<keyword evidence="6" id="KW-1185">Reference proteome</keyword>
<dbReference type="STRING" id="1184609.KILIM_044_00260"/>
<gene>
    <name evidence="5" type="ORF">KILIM_044_00260</name>
</gene>
<proteinExistence type="predicted"/>
<keyword evidence="1 5" id="KW-0489">Methyltransferase</keyword>
<organism evidence="5 6">
    <name type="scientific">Kineosphaera limosa NBRC 100340</name>
    <dbReference type="NCBI Taxonomy" id="1184609"/>
    <lineage>
        <taxon>Bacteria</taxon>
        <taxon>Bacillati</taxon>
        <taxon>Actinomycetota</taxon>
        <taxon>Actinomycetes</taxon>
        <taxon>Micrococcales</taxon>
        <taxon>Dermatophilaceae</taxon>
        <taxon>Kineosphaera</taxon>
    </lineage>
</organism>
<dbReference type="SUPFAM" id="SSF53335">
    <property type="entry name" value="S-adenosyl-L-methionine-dependent methyltransferases"/>
    <property type="match status" value="1"/>
</dbReference>
<dbReference type="InterPro" id="IPR013216">
    <property type="entry name" value="Methyltransf_11"/>
</dbReference>
<dbReference type="EMBL" id="BAHD01000044">
    <property type="protein sequence ID" value="GAB96637.1"/>
    <property type="molecule type" value="Genomic_DNA"/>
</dbReference>
<dbReference type="AlphaFoldDB" id="K6WX09"/>
<dbReference type="CDD" id="cd02440">
    <property type="entry name" value="AdoMet_MTases"/>
    <property type="match status" value="1"/>
</dbReference>